<reference evidence="9 10" key="1">
    <citation type="submission" date="2018-09" db="EMBL/GenBank/DDBJ databases">
        <title>Paracoccus onubensis nov. sp. a moderate halophilic bacterium isolated from Gruta de las Maravillas (Aracena, Spain).</title>
        <authorList>
            <person name="Jurado V."/>
            <person name="Gutierrez-Patricio S."/>
            <person name="Gonzalez-Pimentel J.L."/>
            <person name="Laiz L."/>
            <person name="Saiz-Jimenez C."/>
        </authorList>
    </citation>
    <scope>NUCLEOTIDE SEQUENCE [LARGE SCALE GENOMIC DNA]</scope>
    <source>
        <strain evidence="9 10">DSM 19484</strain>
    </source>
</reference>
<protein>
    <submittedName>
        <fullName evidence="9">Glycosyltransferase family 61 protein</fullName>
    </submittedName>
</protein>
<dbReference type="PANTHER" id="PTHR20961">
    <property type="entry name" value="GLYCOSYLTRANSFERASE"/>
    <property type="match status" value="1"/>
</dbReference>
<evidence type="ECO:0000256" key="5">
    <source>
        <dbReference type="ARBA" id="ARBA00022989"/>
    </source>
</evidence>
<proteinExistence type="predicted"/>
<sequence>MAAGLDRQIIVEPFPLAPSRLFTARSFLVDRAVPDCEEILLPGRLAPGGAIPFGLVDRLPPPPAPRGWRARLRGTPAAVPLEGGLGMDCRFTSPENWSHFLNLHAPLAFALMHRLDLRPDDLTLILPLRTPGFVLKGAAHLGLRTQCAAGAVTGPGLAVQPSRNITIPDRRRWLEEAGVIDRLWQGPSDGLPRHVFLARRGTRHILNQPEIEATLAKQGYVTIYPEDLSPADQFRLFNTAETIVAVHGAGLAPLLYRHPDAPLRHLVEILPAGHMTDFFRLMAQQVGCAWTGVRGRIKPDYIRPAYDLSAKIYRQHSLDGFEVDPVSLLRALEAGA</sequence>
<keyword evidence="5" id="KW-1133">Transmembrane helix</keyword>
<evidence type="ECO:0000313" key="9">
    <source>
        <dbReference type="EMBL" id="RJK96674.1"/>
    </source>
</evidence>
<evidence type="ECO:0000256" key="7">
    <source>
        <dbReference type="ARBA" id="ARBA00023180"/>
    </source>
</evidence>
<dbReference type="GO" id="GO:0016757">
    <property type="term" value="F:glycosyltransferase activity"/>
    <property type="evidence" value="ECO:0007669"/>
    <property type="project" value="UniProtKB-KW"/>
</dbReference>
<comment type="caution">
    <text evidence="9">The sequence shown here is derived from an EMBL/GenBank/DDBJ whole genome shotgun (WGS) entry which is preliminary data.</text>
</comment>
<dbReference type="AlphaFoldDB" id="A0A418ZQF9"/>
<dbReference type="EMBL" id="QZEV01000149">
    <property type="protein sequence ID" value="RJK96674.1"/>
    <property type="molecule type" value="Genomic_DNA"/>
</dbReference>
<keyword evidence="7" id="KW-0325">Glycoprotein</keyword>
<evidence type="ECO:0000313" key="10">
    <source>
        <dbReference type="Proteomes" id="UP000285530"/>
    </source>
</evidence>
<organism evidence="9 10">
    <name type="scientific">Paracoccus aestuarii</name>
    <dbReference type="NCBI Taxonomy" id="453842"/>
    <lineage>
        <taxon>Bacteria</taxon>
        <taxon>Pseudomonadati</taxon>
        <taxon>Pseudomonadota</taxon>
        <taxon>Alphaproteobacteria</taxon>
        <taxon>Rhodobacterales</taxon>
        <taxon>Paracoccaceae</taxon>
        <taxon>Paracoccus</taxon>
    </lineage>
</organism>
<feature type="domain" description="Glycosyltransferase 61 catalytic" evidence="8">
    <location>
        <begin position="185"/>
        <end position="260"/>
    </location>
</feature>
<evidence type="ECO:0000256" key="4">
    <source>
        <dbReference type="ARBA" id="ARBA00022692"/>
    </source>
</evidence>
<evidence type="ECO:0000259" key="8">
    <source>
        <dbReference type="Pfam" id="PF04577"/>
    </source>
</evidence>
<keyword evidence="2" id="KW-0328">Glycosyltransferase</keyword>
<evidence type="ECO:0000256" key="2">
    <source>
        <dbReference type="ARBA" id="ARBA00022676"/>
    </source>
</evidence>
<keyword evidence="4" id="KW-0812">Transmembrane</keyword>
<evidence type="ECO:0000256" key="6">
    <source>
        <dbReference type="ARBA" id="ARBA00023136"/>
    </source>
</evidence>
<dbReference type="OrthoDB" id="288504at2"/>
<name>A0A418ZQF9_9RHOB</name>
<dbReference type="InterPro" id="IPR049625">
    <property type="entry name" value="Glyco_transf_61_cat"/>
</dbReference>
<dbReference type="RefSeq" id="WP_119887715.1">
    <property type="nucleotide sequence ID" value="NZ_QZEV01000149.1"/>
</dbReference>
<comment type="subcellular location">
    <subcellularLocation>
        <location evidence="1">Membrane</location>
        <topology evidence="1">Single-pass membrane protein</topology>
    </subcellularLocation>
</comment>
<evidence type="ECO:0000256" key="1">
    <source>
        <dbReference type="ARBA" id="ARBA00004167"/>
    </source>
</evidence>
<accession>A0A418ZQF9</accession>
<dbReference type="Pfam" id="PF04577">
    <property type="entry name" value="Glyco_transf_61"/>
    <property type="match status" value="1"/>
</dbReference>
<evidence type="ECO:0000256" key="3">
    <source>
        <dbReference type="ARBA" id="ARBA00022679"/>
    </source>
</evidence>
<dbReference type="PANTHER" id="PTHR20961:SF38">
    <property type="entry name" value="PROTEIN O-LINKED-MANNOSE BETA-1,4-N-ACETYLGLUCOSAMINYLTRANSFERASE 2"/>
    <property type="match status" value="1"/>
</dbReference>
<gene>
    <name evidence="9" type="ORF">D3P06_17255</name>
</gene>
<keyword evidence="10" id="KW-1185">Reference proteome</keyword>
<keyword evidence="6" id="KW-0472">Membrane</keyword>
<dbReference type="Proteomes" id="UP000285530">
    <property type="component" value="Unassembled WGS sequence"/>
</dbReference>
<dbReference type="InterPro" id="IPR007657">
    <property type="entry name" value="Glycosyltransferase_61"/>
</dbReference>
<dbReference type="GO" id="GO:0016020">
    <property type="term" value="C:membrane"/>
    <property type="evidence" value="ECO:0007669"/>
    <property type="project" value="UniProtKB-SubCell"/>
</dbReference>
<keyword evidence="3 9" id="KW-0808">Transferase</keyword>